<sequence length="221" mass="24954">MGKSWSVIRMQRILRRIKQQRVRARGRGMQMPQRPNSIQRFEEVKGNFSSPHHYVDGNNLLGSSMSRINQRREAEQGSPENFVSSSTDYLYYEKDVDLLENLDDDRLENSNDKLILSDSSVTSTSSDDSFLNMSPPRTPGSSSLASTLSDDFFFNLSPRRTIGLCSSSASSAFIPEDSYFLPISPLTSSSDELSDHDLDALPLTPDIHYDNDDSSDDDEHW</sequence>
<feature type="compositionally biased region" description="Low complexity" evidence="1">
    <location>
        <begin position="118"/>
        <end position="129"/>
    </location>
</feature>
<dbReference type="EMBL" id="CAXLJM020000057">
    <property type="protein sequence ID" value="CAL8118222.1"/>
    <property type="molecule type" value="Genomic_DNA"/>
</dbReference>
<feature type="compositionally biased region" description="Acidic residues" evidence="1">
    <location>
        <begin position="212"/>
        <end position="221"/>
    </location>
</feature>
<feature type="region of interest" description="Disordered" evidence="1">
    <location>
        <begin position="190"/>
        <end position="221"/>
    </location>
</feature>
<keyword evidence="3" id="KW-1185">Reference proteome</keyword>
<name>A0ABP1R2R5_9HEXA</name>
<evidence type="ECO:0000313" key="2">
    <source>
        <dbReference type="EMBL" id="CAL8118222.1"/>
    </source>
</evidence>
<reference evidence="2 3" key="1">
    <citation type="submission" date="2024-08" db="EMBL/GenBank/DDBJ databases">
        <authorList>
            <person name="Cucini C."/>
            <person name="Frati F."/>
        </authorList>
    </citation>
    <scope>NUCLEOTIDE SEQUENCE [LARGE SCALE GENOMIC DNA]</scope>
</reference>
<proteinExistence type="predicted"/>
<evidence type="ECO:0000313" key="3">
    <source>
        <dbReference type="Proteomes" id="UP001642540"/>
    </source>
</evidence>
<comment type="caution">
    <text evidence="2">The sequence shown here is derived from an EMBL/GenBank/DDBJ whole genome shotgun (WGS) entry which is preliminary data.</text>
</comment>
<gene>
    <name evidence="2" type="ORF">ODALV1_LOCUS18038</name>
</gene>
<dbReference type="Proteomes" id="UP001642540">
    <property type="component" value="Unassembled WGS sequence"/>
</dbReference>
<feature type="region of interest" description="Disordered" evidence="1">
    <location>
        <begin position="118"/>
        <end position="143"/>
    </location>
</feature>
<organism evidence="2 3">
    <name type="scientific">Orchesella dallaii</name>
    <dbReference type="NCBI Taxonomy" id="48710"/>
    <lineage>
        <taxon>Eukaryota</taxon>
        <taxon>Metazoa</taxon>
        <taxon>Ecdysozoa</taxon>
        <taxon>Arthropoda</taxon>
        <taxon>Hexapoda</taxon>
        <taxon>Collembola</taxon>
        <taxon>Entomobryomorpha</taxon>
        <taxon>Entomobryoidea</taxon>
        <taxon>Orchesellidae</taxon>
        <taxon>Orchesellinae</taxon>
        <taxon>Orchesella</taxon>
    </lineage>
</organism>
<protein>
    <submittedName>
        <fullName evidence="2">Uncharacterized protein</fullName>
    </submittedName>
</protein>
<accession>A0ABP1R2R5</accession>
<evidence type="ECO:0000256" key="1">
    <source>
        <dbReference type="SAM" id="MobiDB-lite"/>
    </source>
</evidence>